<feature type="region of interest" description="Disordered" evidence="1">
    <location>
        <begin position="98"/>
        <end position="321"/>
    </location>
</feature>
<gene>
    <name evidence="3" type="ORF">BESB_055890</name>
</gene>
<feature type="compositionally biased region" description="Low complexity" evidence="1">
    <location>
        <begin position="98"/>
        <end position="221"/>
    </location>
</feature>
<feature type="transmembrane region" description="Helical" evidence="2">
    <location>
        <begin position="616"/>
        <end position="641"/>
    </location>
</feature>
<feature type="compositionally biased region" description="Low complexity" evidence="1">
    <location>
        <begin position="711"/>
        <end position="720"/>
    </location>
</feature>
<keyword evidence="2" id="KW-0812">Transmembrane</keyword>
<keyword evidence="2" id="KW-1133">Transmembrane helix</keyword>
<evidence type="ECO:0000256" key="2">
    <source>
        <dbReference type="SAM" id="Phobius"/>
    </source>
</evidence>
<reference evidence="3 4" key="1">
    <citation type="submission" date="2017-09" db="EMBL/GenBank/DDBJ databases">
        <title>Genome sequencing of Besnoitia besnoiti strain Bb-Ger1.</title>
        <authorList>
            <person name="Schares G."/>
            <person name="Venepally P."/>
            <person name="Lorenzi H.A."/>
        </authorList>
    </citation>
    <scope>NUCLEOTIDE SEQUENCE [LARGE SCALE GENOMIC DNA]</scope>
    <source>
        <strain evidence="3 4">Bb-Ger1</strain>
    </source>
</reference>
<dbReference type="Proteomes" id="UP000224006">
    <property type="component" value="Chromosome IV"/>
</dbReference>
<dbReference type="PROSITE" id="PS51257">
    <property type="entry name" value="PROKAR_LIPOPROTEIN"/>
    <property type="match status" value="1"/>
</dbReference>
<keyword evidence="2" id="KW-0472">Membrane</keyword>
<organism evidence="3 4">
    <name type="scientific">Besnoitia besnoiti</name>
    <name type="common">Apicomplexan protozoan</name>
    <dbReference type="NCBI Taxonomy" id="94643"/>
    <lineage>
        <taxon>Eukaryota</taxon>
        <taxon>Sar</taxon>
        <taxon>Alveolata</taxon>
        <taxon>Apicomplexa</taxon>
        <taxon>Conoidasida</taxon>
        <taxon>Coccidia</taxon>
        <taxon>Eucoccidiorida</taxon>
        <taxon>Eimeriorina</taxon>
        <taxon>Sarcocystidae</taxon>
        <taxon>Besnoitia</taxon>
    </lineage>
</organism>
<dbReference type="AlphaFoldDB" id="A0A2A9MBT0"/>
<evidence type="ECO:0000256" key="1">
    <source>
        <dbReference type="SAM" id="MobiDB-lite"/>
    </source>
</evidence>
<feature type="region of interest" description="Disordered" evidence="1">
    <location>
        <begin position="1"/>
        <end position="30"/>
    </location>
</feature>
<evidence type="ECO:0000313" key="4">
    <source>
        <dbReference type="Proteomes" id="UP000224006"/>
    </source>
</evidence>
<dbReference type="EMBL" id="NWUJ01000004">
    <property type="protein sequence ID" value="PFH35938.1"/>
    <property type="molecule type" value="Genomic_DNA"/>
</dbReference>
<sequence>MRSEERALAGGSFSLGCASSPPPGAAASAHPSCARGVSAAALSSSSASSSTLPPSVPSAGSAACAQSSSSADFSTRHPSATSACSSAVAAAASLCSSAPFSSLSSSSSSSGPFSSLSSSSSSSALFSSLSSSSSSSAPFSSLSSSASFSAPFSSLSSSASFSAPFSSLSSSSSSSSSSVTCSSSSSSSSSSATCSPSSSSSASSATCSPSSSSSASSATCSPSPPPSSATVFSAASYPLSSSAPSSSSALSSCSSSSSSSYSSSFSSSSSCSSFSSSSSHSASSSSSSVSGSASRSLPSLPPHPCPALAAGSSSSSSQKLSSSFSSALAPSSLPEAAPKGAPGSERRYIFLKRKEESCERRYRTEGGEKHVGTLRLQADSLSSSLYRLPQAPSTLQPLQLVQAHGSLPSVSGALSAPLSSASSSCTMSSSSVSYSCSTPSFWLPRAPSPFTSPIASSSRTASWLPACAPLSGSIPSSASFSSSSLYPREGLGLADKLALPSSFKKETPRNSAYLSSSLPSAFASYAAVAPQATEVASSRWIQPPYRYPPLASSEVPSAPLSPSFPRFQSLAPFDFGVESSSAARRVLCKRLALPLCRGAIPHLVILRIKRVLWCFLLLRSLLLLLVSGLLASLLLSFFFHLSLRRSLLSVRTLRRRESQPRRTTFLRFLQLACIRRPRLRLPVRCVSPRLQARSLLRLEKRTTEEERRATARAAPSTLTPIGKNEDGEDELTSLYAWSPPSCPFAESPLEAAEGARTETLSASPLACVPASSPSCPCTASSPAASSVAVYAFFLFPASTPLSLGALSRVLDRGRVAESEEVTAAFPVTRLRRTPNVERLLSPL</sequence>
<dbReference type="RefSeq" id="XP_029219947.1">
    <property type="nucleotide sequence ID" value="XM_029364024.1"/>
</dbReference>
<accession>A0A2A9MBT0</accession>
<proteinExistence type="predicted"/>
<protein>
    <submittedName>
        <fullName evidence="3">Chloride transporter, chloride channel (ClC) family protein</fullName>
    </submittedName>
</protein>
<feature type="compositionally biased region" description="Low complexity" evidence="1">
    <location>
        <begin position="306"/>
        <end position="321"/>
    </location>
</feature>
<comment type="caution">
    <text evidence="3">The sequence shown here is derived from an EMBL/GenBank/DDBJ whole genome shotgun (WGS) entry which is preliminary data.</text>
</comment>
<evidence type="ECO:0000313" key="3">
    <source>
        <dbReference type="EMBL" id="PFH35938.1"/>
    </source>
</evidence>
<dbReference type="KEGG" id="bbes:BESB_055890"/>
<keyword evidence="4" id="KW-1185">Reference proteome</keyword>
<dbReference type="VEuPathDB" id="ToxoDB:BESB_055890"/>
<name>A0A2A9MBT0_BESBE</name>
<feature type="compositionally biased region" description="Low complexity" evidence="1">
    <location>
        <begin position="228"/>
        <end position="298"/>
    </location>
</feature>
<dbReference type="GeneID" id="40310518"/>
<feature type="region of interest" description="Disordered" evidence="1">
    <location>
        <begin position="706"/>
        <end position="725"/>
    </location>
</feature>